<dbReference type="EMBL" id="BPLR01001071">
    <property type="protein sequence ID" value="GIY99623.1"/>
    <property type="molecule type" value="Genomic_DNA"/>
</dbReference>
<protein>
    <submittedName>
        <fullName evidence="1">Uncharacterized protein</fullName>
    </submittedName>
</protein>
<organism evidence="1 2">
    <name type="scientific">Caerostris extrusa</name>
    <name type="common">Bark spider</name>
    <name type="synonym">Caerostris bankana</name>
    <dbReference type="NCBI Taxonomy" id="172846"/>
    <lineage>
        <taxon>Eukaryota</taxon>
        <taxon>Metazoa</taxon>
        <taxon>Ecdysozoa</taxon>
        <taxon>Arthropoda</taxon>
        <taxon>Chelicerata</taxon>
        <taxon>Arachnida</taxon>
        <taxon>Araneae</taxon>
        <taxon>Araneomorphae</taxon>
        <taxon>Entelegynae</taxon>
        <taxon>Araneoidea</taxon>
        <taxon>Araneidae</taxon>
        <taxon>Caerostris</taxon>
    </lineage>
</organism>
<dbReference type="Proteomes" id="UP001054945">
    <property type="component" value="Unassembled WGS sequence"/>
</dbReference>
<comment type="caution">
    <text evidence="1">The sequence shown here is derived from an EMBL/GenBank/DDBJ whole genome shotgun (WGS) entry which is preliminary data.</text>
</comment>
<sequence length="76" mass="8582">MLMQAKVPKPSSNVPWNNDTPQIFESLPTKNHNLILIDAPIDRVAIVSIFELQAESLKTYGKMFDRYITTLDSSST</sequence>
<proteinExistence type="predicted"/>
<keyword evidence="2" id="KW-1185">Reference proteome</keyword>
<dbReference type="AlphaFoldDB" id="A0AAV4XZ97"/>
<name>A0AAV4XZ97_CAEEX</name>
<evidence type="ECO:0000313" key="2">
    <source>
        <dbReference type="Proteomes" id="UP001054945"/>
    </source>
</evidence>
<gene>
    <name evidence="1" type="ORF">CEXT_95921</name>
</gene>
<reference evidence="1 2" key="1">
    <citation type="submission" date="2021-06" db="EMBL/GenBank/DDBJ databases">
        <title>Caerostris extrusa draft genome.</title>
        <authorList>
            <person name="Kono N."/>
            <person name="Arakawa K."/>
        </authorList>
    </citation>
    <scope>NUCLEOTIDE SEQUENCE [LARGE SCALE GENOMIC DNA]</scope>
</reference>
<accession>A0AAV4XZ97</accession>
<evidence type="ECO:0000313" key="1">
    <source>
        <dbReference type="EMBL" id="GIY99623.1"/>
    </source>
</evidence>